<evidence type="ECO:0000256" key="1">
    <source>
        <dbReference type="SAM" id="Phobius"/>
    </source>
</evidence>
<keyword evidence="1" id="KW-1133">Transmembrane helix</keyword>
<keyword evidence="1" id="KW-0472">Membrane</keyword>
<dbReference type="Ensembl" id="ENSXCOT00000014069.1">
    <property type="protein sequence ID" value="ENSXCOP00000013899.1"/>
    <property type="gene ID" value="ENSXCOG00000010528.1"/>
</dbReference>
<keyword evidence="4" id="KW-1185">Reference proteome</keyword>
<evidence type="ECO:0000313" key="3">
    <source>
        <dbReference type="Ensembl" id="ENSXCOP00000013899.1"/>
    </source>
</evidence>
<reference evidence="3" key="1">
    <citation type="submission" date="2025-08" db="UniProtKB">
        <authorList>
            <consortium name="Ensembl"/>
        </authorList>
    </citation>
    <scope>IDENTIFICATION</scope>
</reference>
<evidence type="ECO:0000313" key="4">
    <source>
        <dbReference type="Proteomes" id="UP000261380"/>
    </source>
</evidence>
<protein>
    <recommendedName>
        <fullName evidence="2">DM2 domain-containing protein</fullName>
    </recommendedName>
</protein>
<dbReference type="PROSITE" id="PS51925">
    <property type="entry name" value="SWIB_MDM2"/>
    <property type="match status" value="1"/>
</dbReference>
<dbReference type="InterPro" id="IPR003121">
    <property type="entry name" value="SWIB_MDM2_domain"/>
</dbReference>
<feature type="transmembrane region" description="Helical" evidence="1">
    <location>
        <begin position="57"/>
        <end position="75"/>
    </location>
</feature>
<dbReference type="Gene3D" id="1.10.245.10">
    <property type="entry name" value="SWIB/MDM2 domain"/>
    <property type="match status" value="1"/>
</dbReference>
<reference evidence="3" key="2">
    <citation type="submission" date="2025-09" db="UniProtKB">
        <authorList>
            <consortium name="Ensembl"/>
        </authorList>
    </citation>
    <scope>IDENTIFICATION</scope>
</reference>
<dbReference type="Proteomes" id="UP000261380">
    <property type="component" value="Unplaced"/>
</dbReference>
<keyword evidence="1" id="KW-0812">Transmembrane</keyword>
<evidence type="ECO:0000259" key="2">
    <source>
        <dbReference type="PROSITE" id="PS51925"/>
    </source>
</evidence>
<name>A0A3B5M1J8_9TELE</name>
<dbReference type="SUPFAM" id="SSF47592">
    <property type="entry name" value="SWIB/MDM2 domain"/>
    <property type="match status" value="1"/>
</dbReference>
<organism evidence="3 4">
    <name type="scientific">Xiphophorus couchianus</name>
    <name type="common">Monterrey platyfish</name>
    <dbReference type="NCBI Taxonomy" id="32473"/>
    <lineage>
        <taxon>Eukaryota</taxon>
        <taxon>Metazoa</taxon>
        <taxon>Chordata</taxon>
        <taxon>Craniata</taxon>
        <taxon>Vertebrata</taxon>
        <taxon>Euteleostomi</taxon>
        <taxon>Actinopterygii</taxon>
        <taxon>Neopterygii</taxon>
        <taxon>Teleostei</taxon>
        <taxon>Neoteleostei</taxon>
        <taxon>Acanthomorphata</taxon>
        <taxon>Ovalentaria</taxon>
        <taxon>Atherinomorphae</taxon>
        <taxon>Cyprinodontiformes</taxon>
        <taxon>Poeciliidae</taxon>
        <taxon>Poeciliinae</taxon>
        <taxon>Xiphophorus</taxon>
    </lineage>
</organism>
<accession>A0A3B5M1J8</accession>
<dbReference type="InterPro" id="IPR036885">
    <property type="entry name" value="SWIB_MDM2_dom_sf"/>
</dbReference>
<sequence length="78" mass="9366">PTKEQEEKGTLLKPVPRMLPLLQSVGAEGDTFTVEQVFHYVEQYIKRRRLYDEERQYLVRSIWLQLLLLSFLYSLHVE</sequence>
<feature type="domain" description="DM2" evidence="2">
    <location>
        <begin position="10"/>
        <end position="78"/>
    </location>
</feature>
<proteinExistence type="predicted"/>
<dbReference type="AlphaFoldDB" id="A0A3B5M1J8"/>
<dbReference type="GeneTree" id="ENSGT01110000271530"/>